<sequence length="75" mass="8022">MKTFLISMQIIVCFVLIGSILAQPAKTSGFNLMTGGTSESFYSKNKSRTFESAMSKLTVVCALLLGAITLALNLV</sequence>
<proteinExistence type="inferred from homology"/>
<evidence type="ECO:0000256" key="8">
    <source>
        <dbReference type="ARBA" id="ARBA00023136"/>
    </source>
</evidence>
<keyword evidence="4 9" id="KW-0812">Transmembrane</keyword>
<evidence type="ECO:0000256" key="3">
    <source>
        <dbReference type="ARBA" id="ARBA00022448"/>
    </source>
</evidence>
<evidence type="ECO:0000313" key="10">
    <source>
        <dbReference type="EMBL" id="GAA0727852.1"/>
    </source>
</evidence>
<keyword evidence="9" id="KW-1003">Cell membrane</keyword>
<organism evidence="10 11">
    <name type="scientific">Clostridium malenominatum</name>
    <dbReference type="NCBI Taxonomy" id="1539"/>
    <lineage>
        <taxon>Bacteria</taxon>
        <taxon>Bacillati</taxon>
        <taxon>Bacillota</taxon>
        <taxon>Clostridia</taxon>
        <taxon>Eubacteriales</taxon>
        <taxon>Clostridiaceae</taxon>
        <taxon>Clostridium</taxon>
    </lineage>
</organism>
<evidence type="ECO:0000256" key="6">
    <source>
        <dbReference type="ARBA" id="ARBA00022989"/>
    </source>
</evidence>
<evidence type="ECO:0000256" key="4">
    <source>
        <dbReference type="ARBA" id="ARBA00022692"/>
    </source>
</evidence>
<evidence type="ECO:0000256" key="5">
    <source>
        <dbReference type="ARBA" id="ARBA00022927"/>
    </source>
</evidence>
<evidence type="ECO:0000313" key="11">
    <source>
        <dbReference type="Proteomes" id="UP001500339"/>
    </source>
</evidence>
<keyword evidence="8 9" id="KW-0472">Membrane</keyword>
<keyword evidence="11" id="KW-1185">Reference proteome</keyword>
<gene>
    <name evidence="10" type="primary">secG</name>
    <name evidence="10" type="ORF">GCM10008905_25950</name>
</gene>
<evidence type="ECO:0000256" key="7">
    <source>
        <dbReference type="ARBA" id="ARBA00023010"/>
    </source>
</evidence>
<accession>A0ABN1J3Q4</accession>
<keyword evidence="3 9" id="KW-0813">Transport</keyword>
<name>A0ABN1J3Q4_9CLOT</name>
<dbReference type="Pfam" id="PF03840">
    <property type="entry name" value="SecG"/>
    <property type="match status" value="1"/>
</dbReference>
<evidence type="ECO:0000256" key="9">
    <source>
        <dbReference type="RuleBase" id="RU365087"/>
    </source>
</evidence>
<comment type="caution">
    <text evidence="9">Lacks conserved residue(s) required for the propagation of feature annotation.</text>
</comment>
<comment type="similarity">
    <text evidence="2 9">Belongs to the SecG family.</text>
</comment>
<feature type="transmembrane region" description="Helical" evidence="9">
    <location>
        <begin position="53"/>
        <end position="74"/>
    </location>
</feature>
<keyword evidence="5 9" id="KW-0653">Protein transport</keyword>
<keyword evidence="7 9" id="KW-0811">Translocation</keyword>
<keyword evidence="6 9" id="KW-1133">Transmembrane helix</keyword>
<dbReference type="EMBL" id="BAAACF010000003">
    <property type="protein sequence ID" value="GAA0727852.1"/>
    <property type="molecule type" value="Genomic_DNA"/>
</dbReference>
<evidence type="ECO:0000256" key="2">
    <source>
        <dbReference type="ARBA" id="ARBA00008445"/>
    </source>
</evidence>
<dbReference type="Proteomes" id="UP001500339">
    <property type="component" value="Unassembled WGS sequence"/>
</dbReference>
<dbReference type="NCBIfam" id="TIGR00810">
    <property type="entry name" value="secG"/>
    <property type="match status" value="1"/>
</dbReference>
<protein>
    <recommendedName>
        <fullName evidence="9">Protein-export membrane protein SecG</fullName>
    </recommendedName>
</protein>
<comment type="function">
    <text evidence="9">Involved in protein export. Participates in an early event of protein translocation.</text>
</comment>
<evidence type="ECO:0000256" key="1">
    <source>
        <dbReference type="ARBA" id="ARBA00004141"/>
    </source>
</evidence>
<comment type="subcellular location">
    <subcellularLocation>
        <location evidence="9">Cell membrane</location>
        <topology evidence="9">Multi-pass membrane protein</topology>
    </subcellularLocation>
    <subcellularLocation>
        <location evidence="1">Membrane</location>
        <topology evidence="1">Multi-pass membrane protein</topology>
    </subcellularLocation>
</comment>
<reference evidence="10 11" key="1">
    <citation type="journal article" date="2019" name="Int. J. Syst. Evol. Microbiol.">
        <title>The Global Catalogue of Microorganisms (GCM) 10K type strain sequencing project: providing services to taxonomists for standard genome sequencing and annotation.</title>
        <authorList>
            <consortium name="The Broad Institute Genomics Platform"/>
            <consortium name="The Broad Institute Genome Sequencing Center for Infectious Disease"/>
            <person name="Wu L."/>
            <person name="Ma J."/>
        </authorList>
    </citation>
    <scope>NUCLEOTIDE SEQUENCE [LARGE SCALE GENOMIC DNA]</scope>
    <source>
        <strain evidence="10 11">JCM 1405</strain>
    </source>
</reference>
<dbReference type="RefSeq" id="WP_343770312.1">
    <property type="nucleotide sequence ID" value="NZ_BAAACF010000003.1"/>
</dbReference>
<dbReference type="InterPro" id="IPR004692">
    <property type="entry name" value="SecG"/>
</dbReference>
<comment type="caution">
    <text evidence="10">The sequence shown here is derived from an EMBL/GenBank/DDBJ whole genome shotgun (WGS) entry which is preliminary data.</text>
</comment>